<proteinExistence type="predicted"/>
<evidence type="ECO:0000313" key="3">
    <source>
        <dbReference type="Proteomes" id="UP000248764"/>
    </source>
</evidence>
<dbReference type="CDD" id="cd04301">
    <property type="entry name" value="NAT_SF"/>
    <property type="match status" value="1"/>
</dbReference>
<dbReference type="AlphaFoldDB" id="A0A2W2C8Z7"/>
<sequence length="152" mass="16473">MAWRLGPAYRARPPAENRDDFRAVVEAGPPPGLLAFGPGDRAVGWCQVTPRPAVPALDRPWRLRPVDPVPVWAITCFYVRKGHRRQGVMAALVDAAVASARDAGAPAVEAYPLDGTVSPSSTSTGYVSTFARAGFVEVARRSPERPIMRWLP</sequence>
<keyword evidence="3" id="KW-1185">Reference proteome</keyword>
<dbReference type="SUPFAM" id="SSF55729">
    <property type="entry name" value="Acyl-CoA N-acyltransferases (Nat)"/>
    <property type="match status" value="1"/>
</dbReference>
<evidence type="ECO:0000259" key="1">
    <source>
        <dbReference type="PROSITE" id="PS51186"/>
    </source>
</evidence>
<gene>
    <name evidence="2" type="ORF">C1I92_08165</name>
</gene>
<dbReference type="GO" id="GO:0016747">
    <property type="term" value="F:acyltransferase activity, transferring groups other than amino-acyl groups"/>
    <property type="evidence" value="ECO:0007669"/>
    <property type="project" value="InterPro"/>
</dbReference>
<evidence type="ECO:0000313" key="2">
    <source>
        <dbReference type="EMBL" id="PZF84639.1"/>
    </source>
</evidence>
<keyword evidence="2" id="KW-0808">Transferase</keyword>
<accession>A0A2W2C8Z7</accession>
<organism evidence="2 3">
    <name type="scientific">Jiangella anatolica</name>
    <dbReference type="NCBI Taxonomy" id="2670374"/>
    <lineage>
        <taxon>Bacteria</taxon>
        <taxon>Bacillati</taxon>
        <taxon>Actinomycetota</taxon>
        <taxon>Actinomycetes</taxon>
        <taxon>Jiangellales</taxon>
        <taxon>Jiangellaceae</taxon>
        <taxon>Jiangella</taxon>
    </lineage>
</organism>
<comment type="caution">
    <text evidence="2">The sequence shown here is derived from an EMBL/GenBank/DDBJ whole genome shotgun (WGS) entry which is preliminary data.</text>
</comment>
<dbReference type="Gene3D" id="3.40.630.30">
    <property type="match status" value="1"/>
</dbReference>
<name>A0A2W2C8Z7_9ACTN</name>
<dbReference type="Pfam" id="PF00583">
    <property type="entry name" value="Acetyltransf_1"/>
    <property type="match status" value="1"/>
</dbReference>
<reference evidence="2 3" key="1">
    <citation type="submission" date="2018-01" db="EMBL/GenBank/DDBJ databases">
        <title>Draft genome sequence of Jiangella sp. GTF31.</title>
        <authorList>
            <person name="Sahin N."/>
            <person name="Ay H."/>
            <person name="Saygin H."/>
        </authorList>
    </citation>
    <scope>NUCLEOTIDE SEQUENCE [LARGE SCALE GENOMIC DNA]</scope>
    <source>
        <strain evidence="2 3">GTF31</strain>
    </source>
</reference>
<dbReference type="InterPro" id="IPR016181">
    <property type="entry name" value="Acyl_CoA_acyltransferase"/>
</dbReference>
<dbReference type="PROSITE" id="PS51186">
    <property type="entry name" value="GNAT"/>
    <property type="match status" value="1"/>
</dbReference>
<dbReference type="EMBL" id="POTW01000014">
    <property type="protein sequence ID" value="PZF84639.1"/>
    <property type="molecule type" value="Genomic_DNA"/>
</dbReference>
<dbReference type="InterPro" id="IPR000182">
    <property type="entry name" value="GNAT_dom"/>
</dbReference>
<dbReference type="Proteomes" id="UP000248764">
    <property type="component" value="Unassembled WGS sequence"/>
</dbReference>
<protein>
    <submittedName>
        <fullName evidence="2">Acetyltransferase</fullName>
    </submittedName>
</protein>
<feature type="domain" description="N-acetyltransferase" evidence="1">
    <location>
        <begin position="1"/>
        <end position="152"/>
    </location>
</feature>